<accession>A0ACB8DJJ2</accession>
<keyword evidence="2" id="KW-1185">Reference proteome</keyword>
<dbReference type="EMBL" id="CM023480">
    <property type="protein sequence ID" value="KAH7970791.1"/>
    <property type="molecule type" value="Genomic_DNA"/>
</dbReference>
<evidence type="ECO:0000313" key="2">
    <source>
        <dbReference type="Proteomes" id="UP000821865"/>
    </source>
</evidence>
<dbReference type="Proteomes" id="UP000821865">
    <property type="component" value="Chromosome 11"/>
</dbReference>
<sequence>MLLNGVIGRGVSSGGAVAGGKTSLLEHRVTLLVSFALLTYFLWMDVALYHRIQSLQLAGPTPAPAPSRLFSPFTGLSIKMMMLDQVNNYIHAPLANLFDRVTRFTEVFYFITPNMISVAGVVSALAAAKVVTAESLAMQRLAVARSRMGIVRLMSMRQTSGYMVDGVADTIGFTAFLVGCFLHLRRRVLSSKHYLPMVQVEAVDKSLPNGGSSFSVVQHPVKKVMVVALCFGAQMAISCFFWDRYINEYHILLETPGSRKEVAQTEVLRSSMMWIIMWFWRIANAHALMQMFLFAIFINRMWEFLLWIQYIGFAVLGTLVVFTEFHLRTLSELNDSETSSMSVGSRFVPHGLTETLCRRIQFIGGLWHSRLRSAEGARNSLSAYKTTPSNFTGPIVI</sequence>
<evidence type="ECO:0000313" key="1">
    <source>
        <dbReference type="EMBL" id="KAH7970791.1"/>
    </source>
</evidence>
<proteinExistence type="predicted"/>
<gene>
    <name evidence="1" type="ORF">HPB49_015613</name>
</gene>
<comment type="caution">
    <text evidence="1">The sequence shown here is derived from an EMBL/GenBank/DDBJ whole genome shotgun (WGS) entry which is preliminary data.</text>
</comment>
<organism evidence="1 2">
    <name type="scientific">Dermacentor silvarum</name>
    <name type="common">Tick</name>
    <dbReference type="NCBI Taxonomy" id="543639"/>
    <lineage>
        <taxon>Eukaryota</taxon>
        <taxon>Metazoa</taxon>
        <taxon>Ecdysozoa</taxon>
        <taxon>Arthropoda</taxon>
        <taxon>Chelicerata</taxon>
        <taxon>Arachnida</taxon>
        <taxon>Acari</taxon>
        <taxon>Parasitiformes</taxon>
        <taxon>Ixodida</taxon>
        <taxon>Ixodoidea</taxon>
        <taxon>Ixodidae</taxon>
        <taxon>Rhipicephalinae</taxon>
        <taxon>Dermacentor</taxon>
    </lineage>
</organism>
<protein>
    <submittedName>
        <fullName evidence="1">Uncharacterized protein</fullName>
    </submittedName>
</protein>
<name>A0ACB8DJJ2_DERSI</name>
<reference evidence="1" key="1">
    <citation type="submission" date="2020-05" db="EMBL/GenBank/DDBJ databases">
        <title>Large-scale comparative analyses of tick genomes elucidate their genetic diversity and vector capacities.</title>
        <authorList>
            <person name="Jia N."/>
            <person name="Wang J."/>
            <person name="Shi W."/>
            <person name="Du L."/>
            <person name="Sun Y."/>
            <person name="Zhan W."/>
            <person name="Jiang J."/>
            <person name="Wang Q."/>
            <person name="Zhang B."/>
            <person name="Ji P."/>
            <person name="Sakyi L.B."/>
            <person name="Cui X."/>
            <person name="Yuan T."/>
            <person name="Jiang B."/>
            <person name="Yang W."/>
            <person name="Lam T.T.-Y."/>
            <person name="Chang Q."/>
            <person name="Ding S."/>
            <person name="Wang X."/>
            <person name="Zhu J."/>
            <person name="Ruan X."/>
            <person name="Zhao L."/>
            <person name="Wei J."/>
            <person name="Que T."/>
            <person name="Du C."/>
            <person name="Cheng J."/>
            <person name="Dai P."/>
            <person name="Han X."/>
            <person name="Huang E."/>
            <person name="Gao Y."/>
            <person name="Liu J."/>
            <person name="Shao H."/>
            <person name="Ye R."/>
            <person name="Li L."/>
            <person name="Wei W."/>
            <person name="Wang X."/>
            <person name="Wang C."/>
            <person name="Yang T."/>
            <person name="Huo Q."/>
            <person name="Li W."/>
            <person name="Guo W."/>
            <person name="Chen H."/>
            <person name="Zhou L."/>
            <person name="Ni X."/>
            <person name="Tian J."/>
            <person name="Zhou Y."/>
            <person name="Sheng Y."/>
            <person name="Liu T."/>
            <person name="Pan Y."/>
            <person name="Xia L."/>
            <person name="Li J."/>
            <person name="Zhao F."/>
            <person name="Cao W."/>
        </authorList>
    </citation>
    <scope>NUCLEOTIDE SEQUENCE</scope>
    <source>
        <strain evidence="1">Dsil-2018</strain>
    </source>
</reference>